<organism evidence="2 5">
    <name type="scientific">Rhodamnia argentea</name>
    <dbReference type="NCBI Taxonomy" id="178133"/>
    <lineage>
        <taxon>Eukaryota</taxon>
        <taxon>Viridiplantae</taxon>
        <taxon>Streptophyta</taxon>
        <taxon>Embryophyta</taxon>
        <taxon>Tracheophyta</taxon>
        <taxon>Spermatophyta</taxon>
        <taxon>Magnoliopsida</taxon>
        <taxon>eudicotyledons</taxon>
        <taxon>Gunneridae</taxon>
        <taxon>Pentapetalae</taxon>
        <taxon>rosids</taxon>
        <taxon>malvids</taxon>
        <taxon>Myrtales</taxon>
        <taxon>Myrtaceae</taxon>
        <taxon>Myrtoideae</taxon>
        <taxon>Myrteae</taxon>
        <taxon>Australasian group</taxon>
        <taxon>Rhodamnia</taxon>
    </lineage>
</organism>
<gene>
    <name evidence="3 4 5 6" type="primary">LOC115735495</name>
</gene>
<protein>
    <submittedName>
        <fullName evidence="3 4">Nucleolin</fullName>
    </submittedName>
</protein>
<evidence type="ECO:0000256" key="1">
    <source>
        <dbReference type="SAM" id="MobiDB-lite"/>
    </source>
</evidence>
<evidence type="ECO:0000313" key="5">
    <source>
        <dbReference type="RefSeq" id="XP_030522615.1"/>
    </source>
</evidence>
<evidence type="ECO:0000313" key="2">
    <source>
        <dbReference type="Proteomes" id="UP000827889"/>
    </source>
</evidence>
<dbReference type="RefSeq" id="XP_048139681.1">
    <property type="nucleotide sequence ID" value="XM_048283724.1"/>
</dbReference>
<evidence type="ECO:0000313" key="6">
    <source>
        <dbReference type="RefSeq" id="XP_048139681.1"/>
    </source>
</evidence>
<keyword evidence="2" id="KW-1185">Reference proteome</keyword>
<feature type="compositionally biased region" description="Low complexity" evidence="1">
    <location>
        <begin position="113"/>
        <end position="123"/>
    </location>
</feature>
<dbReference type="RefSeq" id="XP_030522613.1">
    <property type="nucleotide sequence ID" value="XM_030666753.1"/>
</dbReference>
<evidence type="ECO:0000313" key="3">
    <source>
        <dbReference type="RefSeq" id="XP_030522612.1"/>
    </source>
</evidence>
<dbReference type="Proteomes" id="UP000827889">
    <property type="component" value="Chromosome 8"/>
</dbReference>
<feature type="region of interest" description="Disordered" evidence="1">
    <location>
        <begin position="110"/>
        <end position="210"/>
    </location>
</feature>
<proteinExistence type="predicted"/>
<feature type="compositionally biased region" description="Pro residues" evidence="1">
    <location>
        <begin position="64"/>
        <end position="74"/>
    </location>
</feature>
<dbReference type="OrthoDB" id="1935019at2759"/>
<reference evidence="3 4" key="1">
    <citation type="submission" date="2025-04" db="UniProtKB">
        <authorList>
            <consortium name="RefSeq"/>
        </authorList>
    </citation>
    <scope>IDENTIFICATION</scope>
    <source>
        <tissue evidence="6">Leaf</tissue>
    </source>
</reference>
<dbReference type="KEGG" id="rarg:115735495"/>
<dbReference type="GeneID" id="115735495"/>
<dbReference type="RefSeq" id="XP_030522615.1">
    <property type="nucleotide sequence ID" value="XM_030666755.1"/>
</dbReference>
<feature type="region of interest" description="Disordered" evidence="1">
    <location>
        <begin position="34"/>
        <end position="94"/>
    </location>
</feature>
<name>A0A8B8NJE8_9MYRT</name>
<evidence type="ECO:0000313" key="4">
    <source>
        <dbReference type="RefSeq" id="XP_030522613.1"/>
    </source>
</evidence>
<accession>A0A8B8NJE8</accession>
<feature type="compositionally biased region" description="Acidic residues" evidence="1">
    <location>
        <begin position="180"/>
        <end position="201"/>
    </location>
</feature>
<dbReference type="AlphaFoldDB" id="A0A8B8NJE8"/>
<feature type="compositionally biased region" description="Low complexity" evidence="1">
    <location>
        <begin position="75"/>
        <end position="86"/>
    </location>
</feature>
<dbReference type="RefSeq" id="XP_030522612.1">
    <property type="nucleotide sequence ID" value="XM_030666752.1"/>
</dbReference>
<sequence length="210" mass="22474">MRKKRDERGAVDEVDELLRAAQDDVLLKLSLNSHIARSSSDDVDPDLTRRFHALKSRPSAPAAPSHPQPPPRPPASASASSSPSPRQVDAELKAVLGDDLSARFAALRGSLYSSSPSPSSSSSADAAVTVGPSAAADGRDRLDTGELKGRGEDDLKEEDEVEKLIQWAIDAARLDPSPPSDDDDGPNDDDDDDDDHSDDESEQKNKQKSK</sequence>
<feature type="compositionally biased region" description="Basic and acidic residues" evidence="1">
    <location>
        <begin position="137"/>
        <end position="153"/>
    </location>
</feature>